<dbReference type="Pfam" id="PF07606">
    <property type="entry name" value="DUF1569"/>
    <property type="match status" value="1"/>
</dbReference>
<dbReference type="EMBL" id="JBHUPD010000002">
    <property type="protein sequence ID" value="MFD2873450.1"/>
    <property type="molecule type" value="Genomic_DNA"/>
</dbReference>
<organism evidence="1 2">
    <name type="scientific">Mucilaginibacter ximonensis</name>
    <dbReference type="NCBI Taxonomy" id="538021"/>
    <lineage>
        <taxon>Bacteria</taxon>
        <taxon>Pseudomonadati</taxon>
        <taxon>Bacteroidota</taxon>
        <taxon>Sphingobacteriia</taxon>
        <taxon>Sphingobacteriales</taxon>
        <taxon>Sphingobacteriaceae</taxon>
        <taxon>Mucilaginibacter</taxon>
    </lineage>
</organism>
<dbReference type="InterPro" id="IPR034660">
    <property type="entry name" value="DinB/YfiT-like"/>
</dbReference>
<keyword evidence="2" id="KW-1185">Reference proteome</keyword>
<evidence type="ECO:0000313" key="2">
    <source>
        <dbReference type="Proteomes" id="UP001597557"/>
    </source>
</evidence>
<gene>
    <name evidence="1" type="ORF">ACFS5N_13275</name>
</gene>
<dbReference type="Gene3D" id="1.20.120.450">
    <property type="entry name" value="dinb family like domain"/>
    <property type="match status" value="1"/>
</dbReference>
<accession>A0ABW5YDR3</accession>
<name>A0ABW5YDR3_9SPHI</name>
<reference evidence="2" key="1">
    <citation type="journal article" date="2019" name="Int. J. Syst. Evol. Microbiol.">
        <title>The Global Catalogue of Microorganisms (GCM) 10K type strain sequencing project: providing services to taxonomists for standard genome sequencing and annotation.</title>
        <authorList>
            <consortium name="The Broad Institute Genomics Platform"/>
            <consortium name="The Broad Institute Genome Sequencing Center for Infectious Disease"/>
            <person name="Wu L."/>
            <person name="Ma J."/>
        </authorList>
    </citation>
    <scope>NUCLEOTIDE SEQUENCE [LARGE SCALE GENOMIC DNA]</scope>
    <source>
        <strain evidence="2">KCTC 22437</strain>
    </source>
</reference>
<dbReference type="RefSeq" id="WP_377186215.1">
    <property type="nucleotide sequence ID" value="NZ_JBHUPD010000002.1"/>
</dbReference>
<protein>
    <submittedName>
        <fullName evidence="1">DUF1569 domain-containing protein</fullName>
    </submittedName>
</protein>
<dbReference type="InterPro" id="IPR011463">
    <property type="entry name" value="DUF1569"/>
</dbReference>
<proteinExistence type="predicted"/>
<comment type="caution">
    <text evidence="1">The sequence shown here is derived from an EMBL/GenBank/DDBJ whole genome shotgun (WGS) entry which is preliminary data.</text>
</comment>
<sequence length="145" mass="16558">METITEKSAADKLIARINLLTADSSPLWGKMNVYQMLKHLSKWEEMAMNKTLYKQSLIGKIFGKVALKDMLKDGPVKRNLPTVPGFEITGDGDINPEREKLITLLKEHTQYTQGFLHPFFGKLSAEQAGRLDYKHFDHHLQQFGV</sequence>
<dbReference type="Proteomes" id="UP001597557">
    <property type="component" value="Unassembled WGS sequence"/>
</dbReference>
<evidence type="ECO:0000313" key="1">
    <source>
        <dbReference type="EMBL" id="MFD2873450.1"/>
    </source>
</evidence>